<evidence type="ECO:0000259" key="4">
    <source>
        <dbReference type="Pfam" id="PF00005"/>
    </source>
</evidence>
<organism evidence="5 6">
    <name type="scientific">Penstemon davidsonii</name>
    <dbReference type="NCBI Taxonomy" id="160366"/>
    <lineage>
        <taxon>Eukaryota</taxon>
        <taxon>Viridiplantae</taxon>
        <taxon>Streptophyta</taxon>
        <taxon>Embryophyta</taxon>
        <taxon>Tracheophyta</taxon>
        <taxon>Spermatophyta</taxon>
        <taxon>Magnoliopsida</taxon>
        <taxon>eudicotyledons</taxon>
        <taxon>Gunneridae</taxon>
        <taxon>Pentapetalae</taxon>
        <taxon>asterids</taxon>
        <taxon>lamiids</taxon>
        <taxon>Lamiales</taxon>
        <taxon>Plantaginaceae</taxon>
        <taxon>Cheloneae</taxon>
        <taxon>Penstemon</taxon>
    </lineage>
</organism>
<dbReference type="PANTHER" id="PTHR19211">
    <property type="entry name" value="ATP-BINDING TRANSPORT PROTEIN-RELATED"/>
    <property type="match status" value="1"/>
</dbReference>
<dbReference type="PANTHER" id="PTHR19211:SF14">
    <property type="entry name" value="ATP-BINDING CASSETTE SUB-FAMILY F MEMBER 1"/>
    <property type="match status" value="1"/>
</dbReference>
<accession>A0ABR0DRK1</accession>
<evidence type="ECO:0000313" key="6">
    <source>
        <dbReference type="Proteomes" id="UP001291926"/>
    </source>
</evidence>
<protein>
    <recommendedName>
        <fullName evidence="4">ABC transporter domain-containing protein</fullName>
    </recommendedName>
</protein>
<keyword evidence="1" id="KW-0677">Repeat</keyword>
<dbReference type="Pfam" id="PF00005">
    <property type="entry name" value="ABC_tran"/>
    <property type="match status" value="1"/>
</dbReference>
<dbReference type="InterPro" id="IPR003439">
    <property type="entry name" value="ABC_transporter-like_ATP-bd"/>
</dbReference>
<sequence>MFNLQLLMGKKKSDPSGIGRKTESVSVMLARMDTRDAKPKKAHSSSTSKPKPKVVSSYIDVIDLPSSSDEEDDVEVHEKPRRHNKCGVPELLDLSTGLKNTTKLEKKHILATRASEVAKQEALKDNPDVFTVVIGSRASIIDGEHDADATVKDISINNFSVSARGKQLLKNASVHILHGNRYGLVGPNGNGKSTMLKLLAWRKIPVPKNIDVLLVEQKFIGDDRTALEAVVSANEELNRLKQEVAALQDGGNDVGEKLSELYEKLQLFDSDAANAQASKILHGLGFIKDMQA</sequence>
<feature type="region of interest" description="Disordered" evidence="3">
    <location>
        <begin position="1"/>
        <end position="54"/>
    </location>
</feature>
<evidence type="ECO:0000256" key="1">
    <source>
        <dbReference type="ARBA" id="ARBA00022737"/>
    </source>
</evidence>
<evidence type="ECO:0000256" key="2">
    <source>
        <dbReference type="SAM" id="Coils"/>
    </source>
</evidence>
<keyword evidence="2" id="KW-0175">Coiled coil</keyword>
<name>A0ABR0DRK1_9LAMI</name>
<keyword evidence="6" id="KW-1185">Reference proteome</keyword>
<dbReference type="Proteomes" id="UP001291926">
    <property type="component" value="Unassembled WGS sequence"/>
</dbReference>
<dbReference type="Gene3D" id="3.40.50.300">
    <property type="entry name" value="P-loop containing nucleotide triphosphate hydrolases"/>
    <property type="match status" value="1"/>
</dbReference>
<dbReference type="SUPFAM" id="SSF52540">
    <property type="entry name" value="P-loop containing nucleoside triphosphate hydrolases"/>
    <property type="match status" value="1"/>
</dbReference>
<feature type="compositionally biased region" description="Low complexity" evidence="3">
    <location>
        <begin position="44"/>
        <end position="54"/>
    </location>
</feature>
<dbReference type="EMBL" id="JAYDYQ010001087">
    <property type="protein sequence ID" value="KAK4491825.1"/>
    <property type="molecule type" value="Genomic_DNA"/>
</dbReference>
<feature type="coiled-coil region" evidence="2">
    <location>
        <begin position="223"/>
        <end position="250"/>
    </location>
</feature>
<evidence type="ECO:0000256" key="3">
    <source>
        <dbReference type="SAM" id="MobiDB-lite"/>
    </source>
</evidence>
<proteinExistence type="predicted"/>
<reference evidence="5 6" key="1">
    <citation type="journal article" date="2023" name="bioRxiv">
        <title>Genome report: Whole genome sequence and annotation of Penstemon davidsonii.</title>
        <authorList>
            <person name="Ostevik K.L."/>
            <person name="Alabady M."/>
            <person name="Zhang M."/>
            <person name="Rausher M.D."/>
        </authorList>
    </citation>
    <scope>NUCLEOTIDE SEQUENCE [LARGE SCALE GENOMIC DNA]</scope>
    <source>
        <strain evidence="5">DNT005</strain>
        <tissue evidence="5">Whole leaf</tissue>
    </source>
</reference>
<dbReference type="InterPro" id="IPR050611">
    <property type="entry name" value="ABCF"/>
</dbReference>
<evidence type="ECO:0000313" key="5">
    <source>
        <dbReference type="EMBL" id="KAK4491825.1"/>
    </source>
</evidence>
<feature type="domain" description="ABC transporter" evidence="4">
    <location>
        <begin position="169"/>
        <end position="285"/>
    </location>
</feature>
<dbReference type="InterPro" id="IPR027417">
    <property type="entry name" value="P-loop_NTPase"/>
</dbReference>
<comment type="caution">
    <text evidence="5">The sequence shown here is derived from an EMBL/GenBank/DDBJ whole genome shotgun (WGS) entry which is preliminary data.</text>
</comment>
<gene>
    <name evidence="5" type="ORF">RD792_002602</name>
</gene>